<sequence>MFYCLHPTPLPPYMIKAGNTLKVFYPKMIHITYTVHGLHRVFEEVRSKFSNVDKLISSVKKIFRKASNRVQLFKDKAPHLQLPPEPIITRWSTWIITSNNYCENIEIIRKILEKLDADDAVSIKEAKKYTSEVHRVIVFNEQDTTQ</sequence>
<dbReference type="RefSeq" id="XP_025424559.1">
    <property type="nucleotide sequence ID" value="XM_025568774.1"/>
</dbReference>
<protein>
    <submittedName>
        <fullName evidence="2">Uncharacterized protein LOC112693619</fullName>
    </submittedName>
</protein>
<evidence type="ECO:0000313" key="2">
    <source>
        <dbReference type="RefSeq" id="XP_025424559.1"/>
    </source>
</evidence>
<gene>
    <name evidence="2" type="primary">LOC112693619</name>
</gene>
<keyword evidence="1" id="KW-1185">Reference proteome</keyword>
<evidence type="ECO:0000313" key="1">
    <source>
        <dbReference type="Proteomes" id="UP000694846"/>
    </source>
</evidence>
<dbReference type="Proteomes" id="UP000694846">
    <property type="component" value="Unplaced"/>
</dbReference>
<dbReference type="SUPFAM" id="SSF53098">
    <property type="entry name" value="Ribonuclease H-like"/>
    <property type="match status" value="1"/>
</dbReference>
<accession>A0A8B8GMS1</accession>
<reference evidence="2" key="1">
    <citation type="submission" date="2025-08" db="UniProtKB">
        <authorList>
            <consortium name="RefSeq"/>
        </authorList>
    </citation>
    <scope>IDENTIFICATION</scope>
    <source>
        <tissue evidence="2">Whole body</tissue>
    </source>
</reference>
<dbReference type="OrthoDB" id="6620324at2759"/>
<dbReference type="InterPro" id="IPR012337">
    <property type="entry name" value="RNaseH-like_sf"/>
</dbReference>
<name>A0A8B8GMS1_9HEMI</name>
<dbReference type="AlphaFoldDB" id="A0A8B8GMS1"/>
<dbReference type="GeneID" id="112693619"/>
<proteinExistence type="predicted"/>
<organism evidence="1 2">
    <name type="scientific">Sipha flava</name>
    <name type="common">yellow sugarcane aphid</name>
    <dbReference type="NCBI Taxonomy" id="143950"/>
    <lineage>
        <taxon>Eukaryota</taxon>
        <taxon>Metazoa</taxon>
        <taxon>Ecdysozoa</taxon>
        <taxon>Arthropoda</taxon>
        <taxon>Hexapoda</taxon>
        <taxon>Insecta</taxon>
        <taxon>Pterygota</taxon>
        <taxon>Neoptera</taxon>
        <taxon>Paraneoptera</taxon>
        <taxon>Hemiptera</taxon>
        <taxon>Sternorrhyncha</taxon>
        <taxon>Aphidomorpha</taxon>
        <taxon>Aphidoidea</taxon>
        <taxon>Aphididae</taxon>
        <taxon>Sipha</taxon>
    </lineage>
</organism>